<dbReference type="GO" id="GO:0005516">
    <property type="term" value="F:calmodulin binding"/>
    <property type="evidence" value="ECO:0007669"/>
    <property type="project" value="UniProtKB-KW"/>
</dbReference>
<dbReference type="Pfam" id="PF08332">
    <property type="entry name" value="CaMKII_AD"/>
    <property type="match status" value="1"/>
</dbReference>
<dbReference type="AlphaFoldDB" id="A0A4U1EV75"/>
<keyword evidence="4" id="KW-0597">Phosphoprotein</keyword>
<dbReference type="Pfam" id="PF00069">
    <property type="entry name" value="Pkinase"/>
    <property type="match status" value="1"/>
</dbReference>
<keyword evidence="7" id="KW-0112">Calmodulin-binding</keyword>
<accession>A0A4U1EV75</accession>
<keyword evidence="6" id="KW-0418">Kinase</keyword>
<dbReference type="SUPFAM" id="SSF54427">
    <property type="entry name" value="NTF2-like"/>
    <property type="match status" value="1"/>
</dbReference>
<comment type="catalytic activity">
    <reaction evidence="10">
        <text>L-threonyl-[protein] + ATP = O-phospho-L-threonyl-[protein] + ADP + H(+)</text>
        <dbReference type="Rhea" id="RHEA:46608"/>
        <dbReference type="Rhea" id="RHEA-COMP:11060"/>
        <dbReference type="Rhea" id="RHEA-COMP:11605"/>
        <dbReference type="ChEBI" id="CHEBI:15378"/>
        <dbReference type="ChEBI" id="CHEBI:30013"/>
        <dbReference type="ChEBI" id="CHEBI:30616"/>
        <dbReference type="ChEBI" id="CHEBI:61977"/>
        <dbReference type="ChEBI" id="CHEBI:456216"/>
        <dbReference type="EC" id="2.7.11.17"/>
    </reaction>
</comment>
<reference evidence="15" key="1">
    <citation type="journal article" date="2019" name="IScience">
        <title>Narwhal Genome Reveals Long-Term Low Genetic Diversity despite Current Large Abundance Size.</title>
        <authorList>
            <person name="Westbury M.V."/>
            <person name="Petersen B."/>
            <person name="Garde E."/>
            <person name="Heide-Jorgensen M.P."/>
            <person name="Lorenzen E.D."/>
        </authorList>
    </citation>
    <scope>NUCLEOTIDE SEQUENCE [LARGE SCALE GENOMIC DNA]</scope>
</reference>
<dbReference type="GO" id="GO:0033017">
    <property type="term" value="C:sarcoplasmic reticulum membrane"/>
    <property type="evidence" value="ECO:0007669"/>
    <property type="project" value="UniProtKB-SubCell"/>
</dbReference>
<dbReference type="InterPro" id="IPR011009">
    <property type="entry name" value="Kinase-like_dom_sf"/>
</dbReference>
<dbReference type="InterPro" id="IPR000719">
    <property type="entry name" value="Prot_kinase_dom"/>
</dbReference>
<sequence length="572" mass="61740">VTGGELFEDIVAREYYSEADASHCIQQILEAVLHCHQMGVVHRDLKPENLLLASKCKGAAVKLADFGLAIEVQGDQQAWFGFAGTPGYLSPEVLRKEAYGKPVDIWACGVILYILLVGYPPFWDEDQHKLYQQIKAGAYDFPSPEWDTVTPEAKNLINQMLTINPAKRITAHEALKHPWVCQRSTVASMMHRQETVECLKKFNARRKLKGAILTTMLATRNFSAAKSLLNKKADGVKPQTNSTKNSAAATSPKGTLPPAALEPQTTVIHNPVDGIKESSDSTHTTIEDEDTKAPRVPDILSSVRRGSGTPEGEGPPPCPPPAPISPLTTPSPRICDILSSVRRGSGTPEAEGPPPTPSLRISDILNTVRRGSGTPEAQGPPPCPPPALPGSPPTLEQSKPGSLGVPPGGGGGRGVLCAGPPPGLQGGGSRVTGRLSPTARKQEIIKITEQLIEAVNNGDFEAYAKICDPGLTSFEPEALGNLVEGMDFHRFYFENLLAKNSKPIHTTILNPHVHVIGEDAACIAYIRLTQYIDGQGRPRTSQSEETRVWHRRDGKWQNVHFHCSGAPVAPLQ</sequence>
<dbReference type="FunFam" id="1.10.510.10:FF:000001">
    <property type="entry name" value="Calcium/calmodulin-dependent protein kinase type II subunit delta"/>
    <property type="match status" value="1"/>
</dbReference>
<evidence type="ECO:0000256" key="9">
    <source>
        <dbReference type="ARBA" id="ARBA00037846"/>
    </source>
</evidence>
<evidence type="ECO:0000256" key="5">
    <source>
        <dbReference type="ARBA" id="ARBA00022679"/>
    </source>
</evidence>
<evidence type="ECO:0000256" key="6">
    <source>
        <dbReference type="ARBA" id="ARBA00022777"/>
    </source>
</evidence>
<dbReference type="EC" id="2.7.11.17" evidence="2"/>
<evidence type="ECO:0000313" key="14">
    <source>
        <dbReference type="EMBL" id="TKC40562.1"/>
    </source>
</evidence>
<evidence type="ECO:0000256" key="11">
    <source>
        <dbReference type="ARBA" id="ARBA00047430"/>
    </source>
</evidence>
<dbReference type="GO" id="GO:0005524">
    <property type="term" value="F:ATP binding"/>
    <property type="evidence" value="ECO:0007669"/>
    <property type="project" value="InterPro"/>
</dbReference>
<evidence type="ECO:0000256" key="8">
    <source>
        <dbReference type="ARBA" id="ARBA00022951"/>
    </source>
</evidence>
<dbReference type="SMART" id="SM00220">
    <property type="entry name" value="S_TKc"/>
    <property type="match status" value="1"/>
</dbReference>
<feature type="non-terminal residue" evidence="14">
    <location>
        <position position="1"/>
    </location>
</feature>
<name>A0A4U1EV75_MONMO</name>
<evidence type="ECO:0000256" key="4">
    <source>
        <dbReference type="ARBA" id="ARBA00022553"/>
    </source>
</evidence>
<dbReference type="SUPFAM" id="SSF56112">
    <property type="entry name" value="Protein kinase-like (PK-like)"/>
    <property type="match status" value="1"/>
</dbReference>
<dbReference type="FunFam" id="3.10.450.50:FF:000001">
    <property type="entry name" value="calcium/calmodulin-dependent protein kinase type II subunit gamma isoform X1"/>
    <property type="match status" value="1"/>
</dbReference>
<dbReference type="InterPro" id="IPR013543">
    <property type="entry name" value="Ca/CaM-dep_prot_kinase-assoc"/>
</dbReference>
<dbReference type="PANTHER" id="PTHR24347">
    <property type="entry name" value="SERINE/THREONINE-PROTEIN KINASE"/>
    <property type="match status" value="1"/>
</dbReference>
<protein>
    <recommendedName>
        <fullName evidence="2">calcium/calmodulin-dependent protein kinase</fullName>
        <ecNumber evidence="2">2.7.11.17</ecNumber>
    </recommendedName>
</protein>
<comment type="similarity">
    <text evidence="1">Belongs to the protein kinase superfamily. CAMK Ser/Thr protein kinase family. CaMK subfamily.</text>
</comment>
<proteinExistence type="inferred from homology"/>
<comment type="subcellular location">
    <subcellularLocation>
        <location evidence="9">Sarcoplasmic reticulum membrane</location>
        <topology evidence="9">Peripheral membrane protein</topology>
        <orientation evidence="9">Cytoplasmic side</orientation>
    </subcellularLocation>
</comment>
<evidence type="ECO:0000259" key="13">
    <source>
        <dbReference type="PROSITE" id="PS50011"/>
    </source>
</evidence>
<feature type="compositionally biased region" description="Polar residues" evidence="12">
    <location>
        <begin position="238"/>
        <end position="253"/>
    </location>
</feature>
<feature type="compositionally biased region" description="Pro residues" evidence="12">
    <location>
        <begin position="378"/>
        <end position="392"/>
    </location>
</feature>
<evidence type="ECO:0000256" key="2">
    <source>
        <dbReference type="ARBA" id="ARBA00012434"/>
    </source>
</evidence>
<evidence type="ECO:0000256" key="1">
    <source>
        <dbReference type="ARBA" id="ARBA00005354"/>
    </source>
</evidence>
<evidence type="ECO:0000256" key="3">
    <source>
        <dbReference type="ARBA" id="ARBA00022527"/>
    </source>
</evidence>
<dbReference type="PROSITE" id="PS00108">
    <property type="entry name" value="PROTEIN_KINASE_ST"/>
    <property type="match status" value="1"/>
</dbReference>
<dbReference type="EMBL" id="RWIC01000733">
    <property type="protein sequence ID" value="TKC40562.1"/>
    <property type="molecule type" value="Genomic_DNA"/>
</dbReference>
<gene>
    <name evidence="14" type="ORF">EI555_008051</name>
</gene>
<dbReference type="InterPro" id="IPR032710">
    <property type="entry name" value="NTF2-like_dom_sf"/>
</dbReference>
<dbReference type="GO" id="GO:0004683">
    <property type="term" value="F:calcium/calmodulin-dependent protein kinase activity"/>
    <property type="evidence" value="ECO:0007669"/>
    <property type="project" value="UniProtKB-EC"/>
</dbReference>
<evidence type="ECO:0000256" key="10">
    <source>
        <dbReference type="ARBA" id="ARBA00047307"/>
    </source>
</evidence>
<feature type="region of interest" description="Disordered" evidence="12">
    <location>
        <begin position="233"/>
        <end position="437"/>
    </location>
</feature>
<keyword evidence="8" id="KW-0703">Sarcoplasmic reticulum</keyword>
<comment type="caution">
    <text evidence="14">The sequence shown here is derived from an EMBL/GenBank/DDBJ whole genome shotgun (WGS) entry which is preliminary data.</text>
</comment>
<feature type="compositionally biased region" description="Pro residues" evidence="12">
    <location>
        <begin position="313"/>
        <end position="324"/>
    </location>
</feature>
<evidence type="ECO:0000256" key="12">
    <source>
        <dbReference type="SAM" id="MobiDB-lite"/>
    </source>
</evidence>
<dbReference type="PROSITE" id="PS50011">
    <property type="entry name" value="PROTEIN_KINASE_DOM"/>
    <property type="match status" value="1"/>
</dbReference>
<feature type="compositionally biased region" description="Low complexity" evidence="12">
    <location>
        <begin position="393"/>
        <end position="405"/>
    </location>
</feature>
<evidence type="ECO:0000313" key="15">
    <source>
        <dbReference type="Proteomes" id="UP000308365"/>
    </source>
</evidence>
<evidence type="ECO:0000256" key="7">
    <source>
        <dbReference type="ARBA" id="ARBA00022860"/>
    </source>
</evidence>
<feature type="domain" description="Protein kinase" evidence="13">
    <location>
        <begin position="1"/>
        <end position="180"/>
    </location>
</feature>
<dbReference type="InterPro" id="IPR008271">
    <property type="entry name" value="Ser/Thr_kinase_AS"/>
</dbReference>
<dbReference type="Proteomes" id="UP000308365">
    <property type="component" value="Unassembled WGS sequence"/>
</dbReference>
<dbReference type="Gene3D" id="3.10.450.50">
    <property type="match status" value="1"/>
</dbReference>
<keyword evidence="5" id="KW-0808">Transferase</keyword>
<keyword evidence="3" id="KW-0723">Serine/threonine-protein kinase</keyword>
<comment type="catalytic activity">
    <reaction evidence="11">
        <text>L-seryl-[protein] + ATP = O-phospho-L-seryl-[protein] + ADP + H(+)</text>
        <dbReference type="Rhea" id="RHEA:17989"/>
        <dbReference type="Rhea" id="RHEA-COMP:9863"/>
        <dbReference type="Rhea" id="RHEA-COMP:11604"/>
        <dbReference type="ChEBI" id="CHEBI:15378"/>
        <dbReference type="ChEBI" id="CHEBI:29999"/>
        <dbReference type="ChEBI" id="CHEBI:30616"/>
        <dbReference type="ChEBI" id="CHEBI:83421"/>
        <dbReference type="ChEBI" id="CHEBI:456216"/>
        <dbReference type="EC" id="2.7.11.17"/>
    </reaction>
</comment>
<dbReference type="Gene3D" id="1.10.510.10">
    <property type="entry name" value="Transferase(Phosphotransferase) domain 1"/>
    <property type="match status" value="1"/>
</dbReference>
<organism evidence="14 15">
    <name type="scientific">Monodon monoceros</name>
    <name type="common">Narwhal</name>
    <name type="synonym">Ceratodon monodon</name>
    <dbReference type="NCBI Taxonomy" id="40151"/>
    <lineage>
        <taxon>Eukaryota</taxon>
        <taxon>Metazoa</taxon>
        <taxon>Chordata</taxon>
        <taxon>Craniata</taxon>
        <taxon>Vertebrata</taxon>
        <taxon>Euteleostomi</taxon>
        <taxon>Mammalia</taxon>
        <taxon>Eutheria</taxon>
        <taxon>Laurasiatheria</taxon>
        <taxon>Artiodactyla</taxon>
        <taxon>Whippomorpha</taxon>
        <taxon>Cetacea</taxon>
        <taxon>Odontoceti</taxon>
        <taxon>Monodontidae</taxon>
        <taxon>Monodon</taxon>
    </lineage>
</organism>
<dbReference type="Gene3D" id="6.10.140.620">
    <property type="match status" value="1"/>
</dbReference>